<evidence type="ECO:0000256" key="4">
    <source>
        <dbReference type="ARBA" id="ARBA00022840"/>
    </source>
</evidence>
<dbReference type="GO" id="GO:0008821">
    <property type="term" value="F:crossover junction DNA endonuclease activity"/>
    <property type="evidence" value="ECO:0007669"/>
    <property type="project" value="TreeGrafter"/>
</dbReference>
<accession>A0AAF0EG98</accession>
<evidence type="ECO:0000256" key="1">
    <source>
        <dbReference type="ARBA" id="ARBA00004123"/>
    </source>
</evidence>
<dbReference type="GO" id="GO:0000707">
    <property type="term" value="P:meiotic DNA recombinase assembly"/>
    <property type="evidence" value="ECO:0007669"/>
    <property type="project" value="TreeGrafter"/>
</dbReference>
<dbReference type="InterPro" id="IPR052093">
    <property type="entry name" value="HR_Repair_Mediator"/>
</dbReference>
<dbReference type="PANTHER" id="PTHR46239">
    <property type="entry name" value="DNA REPAIR PROTEIN RAD51 HOMOLOG 3 RAD51C"/>
    <property type="match status" value="1"/>
</dbReference>
<keyword evidence="2" id="KW-0547">Nucleotide-binding</keyword>
<reference evidence="7" key="1">
    <citation type="submission" date="2023-03" db="EMBL/GenBank/DDBJ databases">
        <title>Mating type loci evolution in Malassezia.</title>
        <authorList>
            <person name="Coelho M.A."/>
        </authorList>
    </citation>
    <scope>NUCLEOTIDE SEQUENCE</scope>
    <source>
        <strain evidence="7">CBS 9557</strain>
    </source>
</reference>
<evidence type="ECO:0000313" key="7">
    <source>
        <dbReference type="EMBL" id="WFD25110.1"/>
    </source>
</evidence>
<dbReference type="GO" id="GO:0000400">
    <property type="term" value="F:four-way junction DNA binding"/>
    <property type="evidence" value="ECO:0007669"/>
    <property type="project" value="TreeGrafter"/>
</dbReference>
<keyword evidence="8" id="KW-1185">Reference proteome</keyword>
<dbReference type="PANTHER" id="PTHR46239:SF1">
    <property type="entry name" value="DNA REPAIR PROTEIN RAD51 HOMOLOG 3"/>
    <property type="match status" value="1"/>
</dbReference>
<dbReference type="GO" id="GO:0033063">
    <property type="term" value="C:Rad51B-Rad51C-Rad51D-XRCC2 complex"/>
    <property type="evidence" value="ECO:0007669"/>
    <property type="project" value="TreeGrafter"/>
</dbReference>
<dbReference type="InterPro" id="IPR027417">
    <property type="entry name" value="P-loop_NTPase"/>
</dbReference>
<dbReference type="Gene3D" id="3.40.50.300">
    <property type="entry name" value="P-loop containing nucleotide triphosphate hydrolases"/>
    <property type="match status" value="1"/>
</dbReference>
<dbReference type="GO" id="GO:0005524">
    <property type="term" value="F:ATP binding"/>
    <property type="evidence" value="ECO:0007669"/>
    <property type="project" value="UniProtKB-KW"/>
</dbReference>
<protein>
    <submittedName>
        <fullName evidence="7">Uncharacterized protein</fullName>
    </submittedName>
</protein>
<name>A0AAF0EG98_9BASI</name>
<gene>
    <name evidence="7" type="ORF">MNAN1_000073</name>
</gene>
<dbReference type="GO" id="GO:0033065">
    <property type="term" value="C:Rad51C-XRCC3 complex"/>
    <property type="evidence" value="ECO:0007669"/>
    <property type="project" value="TreeGrafter"/>
</dbReference>
<keyword evidence="6" id="KW-0539">Nucleus</keyword>
<sequence length="407" mass="44742">MHRGAPRVGARAEWAPLRAAELWDTLSASADRSFTPLSQLPVPTWELLEEPALPEPAAAAWEADDDLEAVHVDVGKVVPIARKPLRHVCGLDALDKYVGQWHSGGAFAPQAAQQERHEAQQGFPLGSGIEIVGPPGAGKTRWCMQMAIIERRRHIFHTIQEYMADVGPATETERWDDMLGTFCRLLQEEIEPWCAHVVLVDTEGSIRPNVLAEMAQHAMTSADLDELYALATTAGLHSSKSEFSTAAAIPALQEAVLRGIHLVRPTSLGELLGYLGMAASSVLKIPGLPPRTSLLMVDSLSFFTYPYALPPHATREQRQARAEAIECMIRSLTTLRDSQLPEQDRLTIVVTMQMSTAFSGADCHGEQRLVPSLLSARTSAEWGPSVLGRSAWRFLLLYDSVQTQRYV</sequence>
<dbReference type="Proteomes" id="UP001213623">
    <property type="component" value="Chromosome 1"/>
</dbReference>
<dbReference type="EMBL" id="CP119892">
    <property type="protein sequence ID" value="WFD25110.1"/>
    <property type="molecule type" value="Genomic_DNA"/>
</dbReference>
<keyword evidence="4" id="KW-0067">ATP-binding</keyword>
<evidence type="ECO:0000313" key="8">
    <source>
        <dbReference type="Proteomes" id="UP001213623"/>
    </source>
</evidence>
<keyword evidence="3" id="KW-0227">DNA damage</keyword>
<evidence type="ECO:0000256" key="2">
    <source>
        <dbReference type="ARBA" id="ARBA00022741"/>
    </source>
</evidence>
<dbReference type="SUPFAM" id="SSF52540">
    <property type="entry name" value="P-loop containing nucleoside triphosphate hydrolases"/>
    <property type="match status" value="1"/>
</dbReference>
<dbReference type="AlphaFoldDB" id="A0AAF0EG98"/>
<comment type="subcellular location">
    <subcellularLocation>
        <location evidence="1">Nucleus</location>
    </subcellularLocation>
</comment>
<proteinExistence type="predicted"/>
<dbReference type="GO" id="GO:0007131">
    <property type="term" value="P:reciprocal meiotic recombination"/>
    <property type="evidence" value="ECO:0007669"/>
    <property type="project" value="TreeGrafter"/>
</dbReference>
<organism evidence="7 8">
    <name type="scientific">Malassezia nana</name>
    <dbReference type="NCBI Taxonomy" id="180528"/>
    <lineage>
        <taxon>Eukaryota</taxon>
        <taxon>Fungi</taxon>
        <taxon>Dikarya</taxon>
        <taxon>Basidiomycota</taxon>
        <taxon>Ustilaginomycotina</taxon>
        <taxon>Malasseziomycetes</taxon>
        <taxon>Malasseziales</taxon>
        <taxon>Malasseziaceae</taxon>
        <taxon>Malassezia</taxon>
    </lineage>
</organism>
<evidence type="ECO:0000256" key="3">
    <source>
        <dbReference type="ARBA" id="ARBA00022763"/>
    </source>
</evidence>
<keyword evidence="5" id="KW-0234">DNA repair</keyword>
<dbReference type="GO" id="GO:0005657">
    <property type="term" value="C:replication fork"/>
    <property type="evidence" value="ECO:0007669"/>
    <property type="project" value="TreeGrafter"/>
</dbReference>
<evidence type="ECO:0000256" key="6">
    <source>
        <dbReference type="ARBA" id="ARBA00023242"/>
    </source>
</evidence>
<evidence type="ECO:0000256" key="5">
    <source>
        <dbReference type="ARBA" id="ARBA00023204"/>
    </source>
</evidence>